<accession>A0AAQ3Q9W8</accession>
<dbReference type="Proteomes" id="UP001327560">
    <property type="component" value="Chromosome 4"/>
</dbReference>
<keyword evidence="3" id="KW-1185">Reference proteome</keyword>
<dbReference type="EMBL" id="CP136893">
    <property type="protein sequence ID" value="WOL04791.1"/>
    <property type="molecule type" value="Genomic_DNA"/>
</dbReference>
<evidence type="ECO:0000256" key="1">
    <source>
        <dbReference type="SAM" id="MobiDB-lite"/>
    </source>
</evidence>
<evidence type="ECO:0000313" key="2">
    <source>
        <dbReference type="EMBL" id="WOL04791.1"/>
    </source>
</evidence>
<evidence type="ECO:0000313" key="3">
    <source>
        <dbReference type="Proteomes" id="UP001327560"/>
    </source>
</evidence>
<reference evidence="2 3" key="1">
    <citation type="submission" date="2023-10" db="EMBL/GenBank/DDBJ databases">
        <title>Chromosome-scale genome assembly provides insights into flower coloration mechanisms of Canna indica.</title>
        <authorList>
            <person name="Li C."/>
        </authorList>
    </citation>
    <scope>NUCLEOTIDE SEQUENCE [LARGE SCALE GENOMIC DNA]</scope>
    <source>
        <tissue evidence="2">Flower</tissue>
    </source>
</reference>
<proteinExistence type="predicted"/>
<feature type="region of interest" description="Disordered" evidence="1">
    <location>
        <begin position="88"/>
        <end position="110"/>
    </location>
</feature>
<name>A0AAQ3Q9W8_9LILI</name>
<protein>
    <submittedName>
        <fullName evidence="2">Uncharacterized protein</fullName>
    </submittedName>
</protein>
<sequence>MRMCHTILSESNINQKTRVLTSLALLTAPTASDSGDSSVLFSFVWILEVPIYFRYLFLDKKLNPAIYGCTRYLQGVSLSSQQVTLQMSQLPKKRLTPEKDNQPNSKEMQA</sequence>
<organism evidence="2 3">
    <name type="scientific">Canna indica</name>
    <name type="common">Indian-shot</name>
    <dbReference type="NCBI Taxonomy" id="4628"/>
    <lineage>
        <taxon>Eukaryota</taxon>
        <taxon>Viridiplantae</taxon>
        <taxon>Streptophyta</taxon>
        <taxon>Embryophyta</taxon>
        <taxon>Tracheophyta</taxon>
        <taxon>Spermatophyta</taxon>
        <taxon>Magnoliopsida</taxon>
        <taxon>Liliopsida</taxon>
        <taxon>Zingiberales</taxon>
        <taxon>Cannaceae</taxon>
        <taxon>Canna</taxon>
    </lineage>
</organism>
<gene>
    <name evidence="2" type="ORF">Cni_G13513</name>
</gene>
<dbReference type="AlphaFoldDB" id="A0AAQ3Q9W8"/>